<dbReference type="SUPFAM" id="SSF47598">
    <property type="entry name" value="Ribbon-helix-helix"/>
    <property type="match status" value="1"/>
</dbReference>
<dbReference type="Gene3D" id="6.10.180.10">
    <property type="entry name" value="Antitoxin ParD"/>
    <property type="match status" value="1"/>
</dbReference>
<dbReference type="EMBL" id="VXPY01000078">
    <property type="protein sequence ID" value="MYD90815.1"/>
    <property type="molecule type" value="Genomic_DNA"/>
</dbReference>
<sequence length="99" mass="11174">MEAKKKRLTLDLDPAFQRRLKATAALKGVSMRGYCLAAIGRELAQDEANGVSGRPVFFRAERLARRRREIFGGKPLSGDSADLIREAREIRDTEIKEWA</sequence>
<dbReference type="InterPro" id="IPR010985">
    <property type="entry name" value="Ribbon_hlx_hlx"/>
</dbReference>
<dbReference type="InterPro" id="IPR038296">
    <property type="entry name" value="ParD_sf"/>
</dbReference>
<dbReference type="GO" id="GO:0006355">
    <property type="term" value="P:regulation of DNA-templated transcription"/>
    <property type="evidence" value="ECO:0007669"/>
    <property type="project" value="InterPro"/>
</dbReference>
<evidence type="ECO:0000313" key="1">
    <source>
        <dbReference type="EMBL" id="MYD90815.1"/>
    </source>
</evidence>
<reference evidence="1" key="1">
    <citation type="submission" date="2019-09" db="EMBL/GenBank/DDBJ databases">
        <title>Characterisation of the sponge microbiome using genome-centric metagenomics.</title>
        <authorList>
            <person name="Engelberts J.P."/>
            <person name="Robbins S.J."/>
            <person name="De Goeij J.M."/>
            <person name="Aranda M."/>
            <person name="Bell S.C."/>
            <person name="Webster N.S."/>
        </authorList>
    </citation>
    <scope>NUCLEOTIDE SEQUENCE</scope>
    <source>
        <strain evidence="1">SB0662_bin_9</strain>
    </source>
</reference>
<accession>A0A6B1DVL9</accession>
<gene>
    <name evidence="1" type="ORF">F4Y08_10845</name>
</gene>
<protein>
    <recommendedName>
        <fullName evidence="2">Antitoxin</fullName>
    </recommendedName>
</protein>
<name>A0A6B1DVL9_9CHLR</name>
<dbReference type="AlphaFoldDB" id="A0A6B1DVL9"/>
<comment type="caution">
    <text evidence="1">The sequence shown here is derived from an EMBL/GenBank/DDBJ whole genome shotgun (WGS) entry which is preliminary data.</text>
</comment>
<organism evidence="1">
    <name type="scientific">Caldilineaceae bacterium SB0662_bin_9</name>
    <dbReference type="NCBI Taxonomy" id="2605258"/>
    <lineage>
        <taxon>Bacteria</taxon>
        <taxon>Bacillati</taxon>
        <taxon>Chloroflexota</taxon>
        <taxon>Caldilineae</taxon>
        <taxon>Caldilineales</taxon>
        <taxon>Caldilineaceae</taxon>
    </lineage>
</organism>
<evidence type="ECO:0008006" key="2">
    <source>
        <dbReference type="Google" id="ProtNLM"/>
    </source>
</evidence>
<proteinExistence type="predicted"/>